<dbReference type="Proteomes" id="UP000298663">
    <property type="component" value="Unassembled WGS sequence"/>
</dbReference>
<reference evidence="1 2" key="1">
    <citation type="journal article" date="2015" name="Genome Biol.">
        <title>Comparative genomics of Steinernema reveals deeply conserved gene regulatory networks.</title>
        <authorList>
            <person name="Dillman A.R."/>
            <person name="Macchietto M."/>
            <person name="Porter C.F."/>
            <person name="Rogers A."/>
            <person name="Williams B."/>
            <person name="Antoshechkin I."/>
            <person name="Lee M.M."/>
            <person name="Goodwin Z."/>
            <person name="Lu X."/>
            <person name="Lewis E.E."/>
            <person name="Goodrich-Blair H."/>
            <person name="Stock S.P."/>
            <person name="Adams B.J."/>
            <person name="Sternberg P.W."/>
            <person name="Mortazavi A."/>
        </authorList>
    </citation>
    <scope>NUCLEOTIDE SEQUENCE [LARGE SCALE GENOMIC DNA]</scope>
    <source>
        <strain evidence="1 2">ALL</strain>
    </source>
</reference>
<sequence length="272" mass="31742">MDFVPFEFIESVIKLTSSDPNSTEDPFLKFSSYWGEYALAQPFDDFDVNLHFLFNPPLYVQPNDLRQILNIKNNRNIYCRRFSIQKYIFYRAYDVLWDVETLAKITDILRKSQKPVQEVQIAAETPQFVLEYFLGGLLGAAKLCLSGFDYLSKPTEEFRLNVYRQMLHHGLPYFEIDYLPSQNVGSFLMLWKSYLGCNLKLIDVIKTCDARQLLEQILGWWRMSDGHFDVSFYTNCLGTLVEIRFGHSSNAEKSFRLVAQANFNVAVRIALR</sequence>
<protein>
    <submittedName>
        <fullName evidence="1">Uncharacterized protein</fullName>
    </submittedName>
</protein>
<evidence type="ECO:0000313" key="1">
    <source>
        <dbReference type="EMBL" id="TKR58009.1"/>
    </source>
</evidence>
<proteinExistence type="predicted"/>
<gene>
    <name evidence="1" type="ORF">L596_030638</name>
</gene>
<comment type="caution">
    <text evidence="1">The sequence shown here is derived from an EMBL/GenBank/DDBJ whole genome shotgun (WGS) entry which is preliminary data.</text>
</comment>
<reference evidence="1 2" key="2">
    <citation type="journal article" date="2019" name="G3 (Bethesda)">
        <title>Hybrid Assembly of the Genome of the Entomopathogenic Nematode Steinernema carpocapsae Identifies the X-Chromosome.</title>
        <authorList>
            <person name="Serra L."/>
            <person name="Macchietto M."/>
            <person name="Macias-Munoz A."/>
            <person name="McGill C.J."/>
            <person name="Rodriguez I.M."/>
            <person name="Rodriguez B."/>
            <person name="Murad R."/>
            <person name="Mortazavi A."/>
        </authorList>
    </citation>
    <scope>NUCLEOTIDE SEQUENCE [LARGE SCALE GENOMIC DNA]</scope>
    <source>
        <strain evidence="1 2">ALL</strain>
    </source>
</reference>
<accession>A0A4U5LQ10</accession>
<keyword evidence="2" id="KW-1185">Reference proteome</keyword>
<dbReference type="AlphaFoldDB" id="A0A4U5LQ10"/>
<organism evidence="1 2">
    <name type="scientific">Steinernema carpocapsae</name>
    <name type="common">Entomopathogenic nematode</name>
    <dbReference type="NCBI Taxonomy" id="34508"/>
    <lineage>
        <taxon>Eukaryota</taxon>
        <taxon>Metazoa</taxon>
        <taxon>Ecdysozoa</taxon>
        <taxon>Nematoda</taxon>
        <taxon>Chromadorea</taxon>
        <taxon>Rhabditida</taxon>
        <taxon>Tylenchina</taxon>
        <taxon>Panagrolaimomorpha</taxon>
        <taxon>Strongyloidoidea</taxon>
        <taxon>Steinernematidae</taxon>
        <taxon>Steinernema</taxon>
    </lineage>
</organism>
<dbReference type="EMBL" id="AZBU02000014">
    <property type="protein sequence ID" value="TKR58009.1"/>
    <property type="molecule type" value="Genomic_DNA"/>
</dbReference>
<name>A0A4U5LQ10_STECR</name>
<evidence type="ECO:0000313" key="2">
    <source>
        <dbReference type="Proteomes" id="UP000298663"/>
    </source>
</evidence>